<dbReference type="PANTHER" id="PTHR34980:SF2">
    <property type="entry name" value="INNER MEMBRANE PROTEIN YHAH-RELATED"/>
    <property type="match status" value="1"/>
</dbReference>
<feature type="transmembrane region" description="Helical" evidence="1">
    <location>
        <begin position="85"/>
        <end position="105"/>
    </location>
</feature>
<keyword evidence="1" id="KW-0812">Transmembrane</keyword>
<gene>
    <name evidence="2" type="ORF">H9L14_07500</name>
</gene>
<dbReference type="Proteomes" id="UP000516105">
    <property type="component" value="Chromosome"/>
</dbReference>
<name>A0ABX6TH57_9SPHN</name>
<dbReference type="InterPro" id="IPR008523">
    <property type="entry name" value="DUF805"/>
</dbReference>
<organism evidence="2 3">
    <name type="scientific">Sphingomonas sediminicola</name>
    <dbReference type="NCBI Taxonomy" id="386874"/>
    <lineage>
        <taxon>Bacteria</taxon>
        <taxon>Pseudomonadati</taxon>
        <taxon>Pseudomonadota</taxon>
        <taxon>Alphaproteobacteria</taxon>
        <taxon>Sphingomonadales</taxon>
        <taxon>Sphingomonadaceae</taxon>
        <taxon>Sphingomonas</taxon>
    </lineage>
</organism>
<sequence length="159" mass="16808">MDWAKRPLQIYADFSGRAPRAEYWWFTLALVVAYIVISIVENIVGLDHTVGPYGFLSILLMLGTLVPSIAVGVRRLHDTNRSGWWLLIAIVPYLIFALAAGAAIASGSMMALAGATMLLGLLALVGGIALLVFMVLPGTKGENSYGPDPYAGGTAAATV</sequence>
<accession>A0ABX6TH57</accession>
<keyword evidence="1" id="KW-1133">Transmembrane helix</keyword>
<feature type="transmembrane region" description="Helical" evidence="1">
    <location>
        <begin position="111"/>
        <end position="136"/>
    </location>
</feature>
<reference evidence="2 3" key="1">
    <citation type="submission" date="2020-08" db="EMBL/GenBank/DDBJ databases">
        <title>Genome sequence of Sphingomonas sediminicola KACC 15039T.</title>
        <authorList>
            <person name="Hyun D.-W."/>
            <person name="Bae J.-W."/>
        </authorList>
    </citation>
    <scope>NUCLEOTIDE SEQUENCE [LARGE SCALE GENOMIC DNA]</scope>
    <source>
        <strain evidence="2 3">KACC 15039</strain>
    </source>
</reference>
<feature type="transmembrane region" description="Helical" evidence="1">
    <location>
        <begin position="52"/>
        <end position="73"/>
    </location>
</feature>
<evidence type="ECO:0000256" key="1">
    <source>
        <dbReference type="SAM" id="Phobius"/>
    </source>
</evidence>
<feature type="transmembrane region" description="Helical" evidence="1">
    <location>
        <begin position="21"/>
        <end position="40"/>
    </location>
</feature>
<dbReference type="EMBL" id="CP060782">
    <property type="protein sequence ID" value="QNP46953.1"/>
    <property type="molecule type" value="Genomic_DNA"/>
</dbReference>
<dbReference type="PANTHER" id="PTHR34980">
    <property type="entry name" value="INNER MEMBRANE PROTEIN-RELATED-RELATED"/>
    <property type="match status" value="1"/>
</dbReference>
<proteinExistence type="predicted"/>
<evidence type="ECO:0000313" key="3">
    <source>
        <dbReference type="Proteomes" id="UP000516105"/>
    </source>
</evidence>
<keyword evidence="1" id="KW-0472">Membrane</keyword>
<evidence type="ECO:0000313" key="2">
    <source>
        <dbReference type="EMBL" id="QNP46953.1"/>
    </source>
</evidence>
<keyword evidence="3" id="KW-1185">Reference proteome</keyword>
<protein>
    <submittedName>
        <fullName evidence="2">DUF805 domain-containing protein</fullName>
    </submittedName>
</protein>
<dbReference type="Pfam" id="PF05656">
    <property type="entry name" value="DUF805"/>
    <property type="match status" value="1"/>
</dbReference>